<reference evidence="1 2" key="1">
    <citation type="submission" date="2022-11" db="EMBL/GenBank/DDBJ databases">
        <title>Minimal conservation of predation-associated metabolite biosynthetic gene clusters underscores biosynthetic potential of Myxococcota including descriptions for ten novel species: Archangium lansinium sp. nov., Myxococcus landrumus sp. nov., Nannocystis bai.</title>
        <authorList>
            <person name="Ahearne A."/>
            <person name="Stevens C."/>
            <person name="Phillips K."/>
        </authorList>
    </citation>
    <scope>NUCLEOTIDE SEQUENCE [LARGE SCALE GENOMIC DNA]</scope>
    <source>
        <strain evidence="1 2">MIWBW</strain>
    </source>
</reference>
<evidence type="ECO:0000313" key="2">
    <source>
        <dbReference type="Proteomes" id="UP001207654"/>
    </source>
</evidence>
<evidence type="ECO:0000313" key="1">
    <source>
        <dbReference type="EMBL" id="MCY1078892.1"/>
    </source>
</evidence>
<comment type="caution">
    <text evidence="1">The sequence shown here is derived from an EMBL/GenBank/DDBJ whole genome shotgun (WGS) entry which is preliminary data.</text>
</comment>
<dbReference type="RefSeq" id="WP_267537652.1">
    <property type="nucleotide sequence ID" value="NZ_JAPNKA010000001.1"/>
</dbReference>
<proteinExistence type="predicted"/>
<name>A0ABT4ADA0_9BACT</name>
<dbReference type="EMBL" id="JAPNKA010000001">
    <property type="protein sequence ID" value="MCY1078892.1"/>
    <property type="molecule type" value="Genomic_DNA"/>
</dbReference>
<gene>
    <name evidence="1" type="ORF">OV287_30975</name>
</gene>
<keyword evidence="2" id="KW-1185">Reference proteome</keyword>
<dbReference type="Proteomes" id="UP001207654">
    <property type="component" value="Unassembled WGS sequence"/>
</dbReference>
<organism evidence="1 2">
    <name type="scientific">Archangium lansingense</name>
    <dbReference type="NCBI Taxonomy" id="2995310"/>
    <lineage>
        <taxon>Bacteria</taxon>
        <taxon>Pseudomonadati</taxon>
        <taxon>Myxococcota</taxon>
        <taxon>Myxococcia</taxon>
        <taxon>Myxococcales</taxon>
        <taxon>Cystobacterineae</taxon>
        <taxon>Archangiaceae</taxon>
        <taxon>Archangium</taxon>
    </lineage>
</organism>
<accession>A0ABT4ADA0</accession>
<sequence>MGCVFCELGVCIDLAHTGTVLIYDSTGKSTAHLLGRLDEVPPPLLEDTRTVPLFDSTRRTSVLVPDPLGNDPLWSSLFPPLPTPPPKPLPYNACVGLELETNFLVIKKRKQKDVVYKDQGLRIDADTAVGGSDGSLEFVVTKTPNKEQLLQRVRRCQLLAKSLIAKCKSQSRAKSSNRRSKSNVVPTTTCSGTPLELFGEGREAAPVDEKKTSVPDGSVGVELTKATPNATIQFTMGVPLFRMRKYLLNAAEFSVDYGDRVSIIEMIHNGIIMSGDASATHKASEKWRGFLLLFGLYVYDLQVWNPNRDSDEGPKNGLTVMTRTSFREMYLHLRPGVVNSTTSEGDTRELKRVASAVLGLVRGAPGIGSALLIAKAYPWASERAMKKTDLTLVDWINSIIHGTKKAFREQVMEKGISGNGEPDFLCPPDGFDSLLPRYSLGAMKMDGELVIIEHRNPALLTSGVEDLENWEAFADLAFDFADAILQDKDFTG</sequence>
<protein>
    <submittedName>
        <fullName evidence="1">Uncharacterized protein</fullName>
    </submittedName>
</protein>